<feature type="signal peptide" evidence="1">
    <location>
        <begin position="1"/>
        <end position="23"/>
    </location>
</feature>
<dbReference type="GO" id="GO:0004177">
    <property type="term" value="F:aminopeptidase activity"/>
    <property type="evidence" value="ECO:0007669"/>
    <property type="project" value="UniProtKB-KW"/>
</dbReference>
<keyword evidence="2" id="KW-0031">Aminopeptidase</keyword>
<gene>
    <name evidence="2" type="ORF">CNF02_04880</name>
</gene>
<dbReference type="SUPFAM" id="SSF55920">
    <property type="entry name" value="Creatinase/aminopeptidase"/>
    <property type="match status" value="1"/>
</dbReference>
<dbReference type="EMBL" id="NTJZ01000003">
    <property type="protein sequence ID" value="PDH34689.1"/>
    <property type="molecule type" value="Genomic_DNA"/>
</dbReference>
<protein>
    <submittedName>
        <fullName evidence="2">Xaa-Pro aminopeptidase</fullName>
    </submittedName>
</protein>
<dbReference type="Proteomes" id="UP000219329">
    <property type="component" value="Unassembled WGS sequence"/>
</dbReference>
<dbReference type="InterPro" id="IPR036005">
    <property type="entry name" value="Creatinase/aminopeptidase-like"/>
</dbReference>
<dbReference type="Gene3D" id="3.90.230.10">
    <property type="entry name" value="Creatinase/methionine aminopeptidase superfamily"/>
    <property type="match status" value="1"/>
</dbReference>
<name>A0A2A5WDZ8_9GAMM</name>
<organism evidence="2 3">
    <name type="scientific">OM182 bacterium MED-G28</name>
    <dbReference type="NCBI Taxonomy" id="1986256"/>
    <lineage>
        <taxon>Bacteria</taxon>
        <taxon>Pseudomonadati</taxon>
        <taxon>Pseudomonadota</taxon>
        <taxon>Gammaproteobacteria</taxon>
        <taxon>OMG group</taxon>
        <taxon>OM182 clade</taxon>
    </lineage>
</organism>
<evidence type="ECO:0000256" key="1">
    <source>
        <dbReference type="SAM" id="SignalP"/>
    </source>
</evidence>
<feature type="chain" id="PRO_5012247001" evidence="1">
    <location>
        <begin position="24"/>
        <end position="448"/>
    </location>
</feature>
<evidence type="ECO:0000313" key="2">
    <source>
        <dbReference type="EMBL" id="PDH34689.1"/>
    </source>
</evidence>
<reference evidence="2 3" key="1">
    <citation type="submission" date="2017-08" db="EMBL/GenBank/DDBJ databases">
        <title>Fine stratification of microbial communities through a metagenomic profile of the photic zone.</title>
        <authorList>
            <person name="Haro-Moreno J.M."/>
            <person name="Lopez-Perez M."/>
            <person name="De La Torre J."/>
            <person name="Picazo A."/>
            <person name="Camacho A."/>
            <person name="Rodriguez-Valera F."/>
        </authorList>
    </citation>
    <scope>NUCLEOTIDE SEQUENCE [LARGE SCALE GENOMIC DNA]</scope>
    <source>
        <strain evidence="2">MED-G28</strain>
    </source>
</reference>
<sequence length="448" mass="50452">MNQILKTMLPVLSCFLFSGGMHAATGDSILSMKERAETIDRLLAIRFDSLPVKLMRREGIDMWILVAREYNEDPVVMTMLPGDSHAARRRTILVFSDEGSAGVKGYAVSRYAVGDFFQARWDPEEQPDQWQAVSDLIAEKNPRSIGINVSSDFALADGLTHGEYQGLIGALSNEQESRVVSAERLAIAWLEARTEEEMELYPSIVKIAHDIIKEGFSNTVITPGKTTTEDVMWWYRDRVRELRLVTWFHPSVSIQRDQKNIEEFLDLFSDTETEGVILPGDLLHVDFGITYLRLNTDTQQHAYVLKQGESDAPAGIRAGLATSNRLQDILTENFVLKRTGNEILRAAREQAIDEDIRPSIYTHPIGYHGHGAGPTIGMWDNQGDTAGRGDYPLYENTAHSIELNSTVSVPEWGGQDVRFMLEEDAYFDGETTFYIDGRQQELILIQSE</sequence>
<keyword evidence="2" id="KW-0645">Protease</keyword>
<proteinExistence type="predicted"/>
<keyword evidence="1" id="KW-0732">Signal</keyword>
<accession>A0A2A5WDZ8</accession>
<keyword evidence="2" id="KW-0378">Hydrolase</keyword>
<comment type="caution">
    <text evidence="2">The sequence shown here is derived from an EMBL/GenBank/DDBJ whole genome shotgun (WGS) entry which is preliminary data.</text>
</comment>
<evidence type="ECO:0000313" key="3">
    <source>
        <dbReference type="Proteomes" id="UP000219329"/>
    </source>
</evidence>
<dbReference type="AlphaFoldDB" id="A0A2A5WDZ8"/>